<dbReference type="Pfam" id="PF15874">
    <property type="entry name" value="Il2rg"/>
    <property type="match status" value="1"/>
</dbReference>
<accession>A0A1Y2I246</accession>
<comment type="caution">
    <text evidence="2">The sequence shown here is derived from an EMBL/GenBank/DDBJ whole genome shotgun (WGS) entry which is preliminary data.</text>
</comment>
<organism evidence="2 3">
    <name type="scientific">Catenaria anguillulae PL171</name>
    <dbReference type="NCBI Taxonomy" id="765915"/>
    <lineage>
        <taxon>Eukaryota</taxon>
        <taxon>Fungi</taxon>
        <taxon>Fungi incertae sedis</taxon>
        <taxon>Blastocladiomycota</taxon>
        <taxon>Blastocladiomycetes</taxon>
        <taxon>Blastocladiales</taxon>
        <taxon>Catenariaceae</taxon>
        <taxon>Catenaria</taxon>
    </lineage>
</organism>
<dbReference type="Proteomes" id="UP000193411">
    <property type="component" value="Unassembled WGS sequence"/>
</dbReference>
<dbReference type="PANTHER" id="PTHR33887:SF5">
    <property type="entry name" value="PB1 DOMAIN-CONTAINING PROTEIN"/>
    <property type="match status" value="1"/>
</dbReference>
<evidence type="ECO:0000256" key="1">
    <source>
        <dbReference type="SAM" id="MobiDB-lite"/>
    </source>
</evidence>
<evidence type="ECO:0000313" key="3">
    <source>
        <dbReference type="Proteomes" id="UP000193411"/>
    </source>
</evidence>
<feature type="region of interest" description="Disordered" evidence="1">
    <location>
        <begin position="120"/>
        <end position="222"/>
    </location>
</feature>
<dbReference type="EMBL" id="MCFL01000004">
    <property type="protein sequence ID" value="ORZ40011.1"/>
    <property type="molecule type" value="Genomic_DNA"/>
</dbReference>
<keyword evidence="3" id="KW-1185">Reference proteome</keyword>
<protein>
    <submittedName>
        <fullName evidence="2">Uncharacterized protein</fullName>
    </submittedName>
</protein>
<proteinExistence type="predicted"/>
<feature type="compositionally biased region" description="Polar residues" evidence="1">
    <location>
        <begin position="166"/>
        <end position="181"/>
    </location>
</feature>
<sequence>MSFFTVKYGDNNAERLFNTNCMNTVLLSHIKHALELDFAEPVDLATDAGDILDLISKPKEYARKSIEPRSVCTLLKVVKDDEDGSIVYVPLAESAALEKSLKMPGGAAGRRMTKRNIFAAGGLNSSGNGGTDEGGKRVSSPGSHRSNGAGAASGGAAALTSGNLTSASSLSVAPGTKGSTNTASGGAERAERAGAGEEKTGAGSPAKEGVKKKVSMKGGQGK</sequence>
<feature type="compositionally biased region" description="Basic and acidic residues" evidence="1">
    <location>
        <begin position="188"/>
        <end position="200"/>
    </location>
</feature>
<dbReference type="InterPro" id="IPR039471">
    <property type="entry name" value="CXorf65-like"/>
</dbReference>
<feature type="compositionally biased region" description="Low complexity" evidence="1">
    <location>
        <begin position="147"/>
        <end position="165"/>
    </location>
</feature>
<dbReference type="OrthoDB" id="2109241at2759"/>
<evidence type="ECO:0000313" key="2">
    <source>
        <dbReference type="EMBL" id="ORZ40011.1"/>
    </source>
</evidence>
<name>A0A1Y2I246_9FUNG</name>
<reference evidence="2 3" key="1">
    <citation type="submission" date="2016-07" db="EMBL/GenBank/DDBJ databases">
        <title>Pervasive Adenine N6-methylation of Active Genes in Fungi.</title>
        <authorList>
            <consortium name="DOE Joint Genome Institute"/>
            <person name="Mondo S.J."/>
            <person name="Dannebaum R.O."/>
            <person name="Kuo R.C."/>
            <person name="Labutti K."/>
            <person name="Haridas S."/>
            <person name="Kuo A."/>
            <person name="Salamov A."/>
            <person name="Ahrendt S.R."/>
            <person name="Lipzen A."/>
            <person name="Sullivan W."/>
            <person name="Andreopoulos W.B."/>
            <person name="Clum A."/>
            <person name="Lindquist E."/>
            <person name="Daum C."/>
            <person name="Ramamoorthy G.K."/>
            <person name="Gryganskyi A."/>
            <person name="Culley D."/>
            <person name="Magnuson J.K."/>
            <person name="James T.Y."/>
            <person name="O'Malley M.A."/>
            <person name="Stajich J.E."/>
            <person name="Spatafora J.W."/>
            <person name="Visel A."/>
            <person name="Grigoriev I.V."/>
        </authorList>
    </citation>
    <scope>NUCLEOTIDE SEQUENCE [LARGE SCALE GENOMIC DNA]</scope>
    <source>
        <strain evidence="2 3">PL171</strain>
    </source>
</reference>
<dbReference type="AlphaFoldDB" id="A0A1Y2I246"/>
<dbReference type="PANTHER" id="PTHR33887">
    <property type="entry name" value="PB1 DOMAIN-CONTAINING PROTEIN"/>
    <property type="match status" value="1"/>
</dbReference>
<gene>
    <name evidence="2" type="ORF">BCR44DRAFT_1496204</name>
</gene>